<proteinExistence type="predicted"/>
<protein>
    <submittedName>
        <fullName evidence="2">Uncharacterized protein</fullName>
    </submittedName>
</protein>
<reference evidence="2 3" key="1">
    <citation type="submission" date="2023-12" db="EMBL/GenBank/DDBJ databases">
        <title>Sinomonas terricola sp. nov, isolated from litchi orchard soil in Guangdong, PR China.</title>
        <authorList>
            <person name="Jiaxin W."/>
            <person name="Yang Z."/>
            <person name="Honghui Z."/>
        </authorList>
    </citation>
    <scope>NUCLEOTIDE SEQUENCE [LARGE SCALE GENOMIC DNA]</scope>
    <source>
        <strain evidence="2 3">JGH33</strain>
    </source>
</reference>
<organism evidence="2 3">
    <name type="scientific">Sinomonas terricola</name>
    <dbReference type="NCBI Taxonomy" id="3110330"/>
    <lineage>
        <taxon>Bacteria</taxon>
        <taxon>Bacillati</taxon>
        <taxon>Actinomycetota</taxon>
        <taxon>Actinomycetes</taxon>
        <taxon>Micrococcales</taxon>
        <taxon>Micrococcaceae</taxon>
        <taxon>Sinomonas</taxon>
    </lineage>
</organism>
<gene>
    <name evidence="2" type="ORF">SPF06_07050</name>
</gene>
<dbReference type="Proteomes" id="UP001304769">
    <property type="component" value="Unassembled WGS sequence"/>
</dbReference>
<evidence type="ECO:0000256" key="1">
    <source>
        <dbReference type="SAM" id="MobiDB-lite"/>
    </source>
</evidence>
<sequence>MRIKNISPYGALDVPILRRPVDAGESVDVDPEHAEALLAQDENWAPDDDAARAIFAALEGVDEGQSNQTAPEASGPGDDVSAGQQWEADGGAAQREGGEGQ</sequence>
<dbReference type="RefSeq" id="WP_323278319.1">
    <property type="nucleotide sequence ID" value="NZ_JAYGGQ010000004.1"/>
</dbReference>
<keyword evidence="3" id="KW-1185">Reference proteome</keyword>
<evidence type="ECO:0000313" key="2">
    <source>
        <dbReference type="EMBL" id="MEA5454474.1"/>
    </source>
</evidence>
<feature type="region of interest" description="Disordered" evidence="1">
    <location>
        <begin position="59"/>
        <end position="101"/>
    </location>
</feature>
<evidence type="ECO:0000313" key="3">
    <source>
        <dbReference type="Proteomes" id="UP001304769"/>
    </source>
</evidence>
<comment type="caution">
    <text evidence="2">The sequence shown here is derived from an EMBL/GenBank/DDBJ whole genome shotgun (WGS) entry which is preliminary data.</text>
</comment>
<name>A0ABU5T482_9MICC</name>
<dbReference type="EMBL" id="JAYGGQ010000004">
    <property type="protein sequence ID" value="MEA5454474.1"/>
    <property type="molecule type" value="Genomic_DNA"/>
</dbReference>
<accession>A0ABU5T482</accession>